<dbReference type="Proteomes" id="UP001596548">
    <property type="component" value="Unassembled WGS sequence"/>
</dbReference>
<comment type="caution">
    <text evidence="1">The sequence shown here is derived from an EMBL/GenBank/DDBJ whole genome shotgun (WGS) entry which is preliminary data.</text>
</comment>
<reference evidence="2" key="1">
    <citation type="journal article" date="2019" name="Int. J. Syst. Evol. Microbiol.">
        <title>The Global Catalogue of Microorganisms (GCM) 10K type strain sequencing project: providing services to taxonomists for standard genome sequencing and annotation.</title>
        <authorList>
            <consortium name="The Broad Institute Genomics Platform"/>
            <consortium name="The Broad Institute Genome Sequencing Center for Infectious Disease"/>
            <person name="Wu L."/>
            <person name="Ma J."/>
        </authorList>
    </citation>
    <scope>NUCLEOTIDE SEQUENCE [LARGE SCALE GENOMIC DNA]</scope>
    <source>
        <strain evidence="2">XZYJT-10</strain>
    </source>
</reference>
<evidence type="ECO:0000313" key="2">
    <source>
        <dbReference type="Proteomes" id="UP001596548"/>
    </source>
</evidence>
<dbReference type="Gene3D" id="1.10.10.60">
    <property type="entry name" value="Homeodomain-like"/>
    <property type="match status" value="1"/>
</dbReference>
<proteinExistence type="predicted"/>
<name>A0ABW2HMS5_9ACTN</name>
<dbReference type="RefSeq" id="WP_378966555.1">
    <property type="nucleotide sequence ID" value="NZ_JBHTBJ010000006.1"/>
</dbReference>
<sequence length="129" mass="13531">MTADGVEGYPSREDRIVAEFGDGFDVEGIAFRYGLSVAQVYAVVEREVEPAAQPPTGVLTPAGYPHAAPSLQPAPGLPAEDAIVAAYGQGHDVAWIARLHGLTVEQVYEVVRRAVADDSPPPAGLLPPT</sequence>
<keyword evidence="2" id="KW-1185">Reference proteome</keyword>
<organism evidence="1 2">
    <name type="scientific">Paractinoplanes rhizophilus</name>
    <dbReference type="NCBI Taxonomy" id="1416877"/>
    <lineage>
        <taxon>Bacteria</taxon>
        <taxon>Bacillati</taxon>
        <taxon>Actinomycetota</taxon>
        <taxon>Actinomycetes</taxon>
        <taxon>Micromonosporales</taxon>
        <taxon>Micromonosporaceae</taxon>
        <taxon>Paractinoplanes</taxon>
    </lineage>
</organism>
<evidence type="ECO:0000313" key="1">
    <source>
        <dbReference type="EMBL" id="MFC7274508.1"/>
    </source>
</evidence>
<protein>
    <submittedName>
        <fullName evidence="1">Uncharacterized protein</fullName>
    </submittedName>
</protein>
<gene>
    <name evidence="1" type="ORF">ACFQS1_10995</name>
</gene>
<accession>A0ABW2HMS5</accession>
<dbReference type="EMBL" id="JBHTBJ010000006">
    <property type="protein sequence ID" value="MFC7274508.1"/>
    <property type="molecule type" value="Genomic_DNA"/>
</dbReference>